<name>A0A3G4ZQ90_9VIRU</name>
<reference evidence="1" key="1">
    <citation type="submission" date="2018-10" db="EMBL/GenBank/DDBJ databases">
        <title>Hidden diversity of soil giant viruses.</title>
        <authorList>
            <person name="Schulz F."/>
            <person name="Alteio L."/>
            <person name="Goudeau D."/>
            <person name="Ryan E.M."/>
            <person name="Malmstrom R.R."/>
            <person name="Blanchard J."/>
            <person name="Woyke T."/>
        </authorList>
    </citation>
    <scope>NUCLEOTIDE SEQUENCE</scope>
    <source>
        <strain evidence="1">TEV1</strain>
    </source>
</reference>
<proteinExistence type="predicted"/>
<evidence type="ECO:0008006" key="2">
    <source>
        <dbReference type="Google" id="ProtNLM"/>
    </source>
</evidence>
<dbReference type="EMBL" id="MK071980">
    <property type="protein sequence ID" value="AYV75609.1"/>
    <property type="molecule type" value="Genomic_DNA"/>
</dbReference>
<evidence type="ECO:0000313" key="1">
    <source>
        <dbReference type="EMBL" id="AYV75609.1"/>
    </source>
</evidence>
<accession>A0A3G4ZQ90</accession>
<organism evidence="1">
    <name type="scientific">Terrestrivirus sp</name>
    <dbReference type="NCBI Taxonomy" id="2487775"/>
    <lineage>
        <taxon>Viruses</taxon>
        <taxon>Varidnaviria</taxon>
        <taxon>Bamfordvirae</taxon>
        <taxon>Nucleocytoviricota</taxon>
        <taxon>Megaviricetes</taxon>
        <taxon>Imitervirales</taxon>
        <taxon>Mimiviridae</taxon>
        <taxon>Klosneuvirinae</taxon>
    </lineage>
</organism>
<sequence>MSSYPFSKSKDKYIIRDGYFKYIVTIYPRISCQCIVSTTKPKTYCSHIVCILRTEYKLSDFTIKYLHLIYESCNESFLNRDRVDKINDIIMSKLEKDECGFCMTSLINKKYNLELHECNFCNKLVHNKCNAQWLIAKNTGCIYCRQ</sequence>
<gene>
    <name evidence="1" type="ORF">Terrestrivirus2_117</name>
</gene>
<protein>
    <recommendedName>
        <fullName evidence="2">SWIM-type domain-containing protein</fullName>
    </recommendedName>
</protein>